<evidence type="ECO:0000256" key="1">
    <source>
        <dbReference type="PROSITE-ProRule" id="PRU00221"/>
    </source>
</evidence>
<evidence type="ECO:0000313" key="2">
    <source>
        <dbReference type="EMBL" id="KAB2629620.1"/>
    </source>
</evidence>
<dbReference type="EMBL" id="SMOL01000148">
    <property type="protein sequence ID" value="KAB2629620.1"/>
    <property type="molecule type" value="Genomic_DNA"/>
</dbReference>
<dbReference type="SUPFAM" id="SSF50978">
    <property type="entry name" value="WD40 repeat-like"/>
    <property type="match status" value="1"/>
</dbReference>
<dbReference type="PROSITE" id="PS50082">
    <property type="entry name" value="WD_REPEATS_2"/>
    <property type="match status" value="1"/>
</dbReference>
<dbReference type="Pfam" id="PF00400">
    <property type="entry name" value="WD40"/>
    <property type="match status" value="4"/>
</dbReference>
<keyword evidence="3" id="KW-1185">Reference proteome</keyword>
<dbReference type="Gene3D" id="2.130.10.10">
    <property type="entry name" value="YVTN repeat-like/Quinoprotein amine dehydrogenase"/>
    <property type="match status" value="2"/>
</dbReference>
<dbReference type="InterPro" id="IPR045182">
    <property type="entry name" value="JINGUBANG-like"/>
</dbReference>
<reference evidence="2 3" key="1">
    <citation type="submission" date="2019-09" db="EMBL/GenBank/DDBJ databases">
        <authorList>
            <person name="Ou C."/>
        </authorList>
    </citation>
    <scope>NUCLEOTIDE SEQUENCE [LARGE SCALE GENOMIC DNA]</scope>
    <source>
        <strain evidence="2">S2</strain>
        <tissue evidence="2">Leaf</tissue>
    </source>
</reference>
<dbReference type="OrthoDB" id="190105at2759"/>
<dbReference type="AlphaFoldDB" id="A0A5N5HVX2"/>
<dbReference type="Proteomes" id="UP000327157">
    <property type="component" value="Chromosome 8"/>
</dbReference>
<gene>
    <name evidence="2" type="ORF">D8674_034415</name>
</gene>
<comment type="caution">
    <text evidence="2">The sequence shown here is derived from an EMBL/GenBank/DDBJ whole genome shotgun (WGS) entry which is preliminary data.</text>
</comment>
<reference evidence="2 3" key="3">
    <citation type="submission" date="2019-11" db="EMBL/GenBank/DDBJ databases">
        <title>A de novo genome assembly of a pear dwarfing rootstock.</title>
        <authorList>
            <person name="Wang F."/>
            <person name="Wang J."/>
            <person name="Li S."/>
            <person name="Zhang Y."/>
            <person name="Fang M."/>
            <person name="Ma L."/>
            <person name="Zhao Y."/>
            <person name="Jiang S."/>
        </authorList>
    </citation>
    <scope>NUCLEOTIDE SEQUENCE [LARGE SCALE GENOMIC DNA]</scope>
    <source>
        <strain evidence="2">S2</strain>
        <tissue evidence="2">Leaf</tissue>
    </source>
</reference>
<feature type="repeat" description="WD" evidence="1">
    <location>
        <begin position="321"/>
        <end position="360"/>
    </location>
</feature>
<sequence>MEFFHKKSLFGFIDVEENDAIEDTPNDLSNNDQQFMYDQDLQRIISSPSMSSIPLTTMLTLMPPSPESPWTLSPLQTPSPSLLYKSIASLHRREGTIYSIAISRQHGVVFTGSKSTRIRAWRHMEFGCLQAASGEIRSILAYSNMLFTIHKDHKIRIWNFTATDNFKSKKVSSIPQKSSFPLFSKSKKTLKHKDSVSCLAYYQAKGFIEFLKVLESFNQKLCRFVCVPEHNVNAILVNQEDGCVFTCSSDGSVKIWRRVLGENSHTLTTTLKFQNYPINTIALSTSSLNSSCFLYSGSSDGTINFWEKEKLTYRFNHCGFLQGHKFAVLCLVAMEKLVFSGSEDTTIRVWRREEGNCFHECLVVLDGHRGPVRCLAACLETDRIVMGFLVCSASLDQSFKVWRVKVSPEEKMGLNYMDKSFSNPVLSPIHGLRESCFKGRHFQ</sequence>
<dbReference type="InterPro" id="IPR036322">
    <property type="entry name" value="WD40_repeat_dom_sf"/>
</dbReference>
<name>A0A5N5HVX2_9ROSA</name>
<reference evidence="3" key="2">
    <citation type="submission" date="2019-10" db="EMBL/GenBank/DDBJ databases">
        <title>A de novo genome assembly of a pear dwarfing rootstock.</title>
        <authorList>
            <person name="Wang F."/>
            <person name="Wang J."/>
            <person name="Li S."/>
            <person name="Zhang Y."/>
            <person name="Fang M."/>
            <person name="Ma L."/>
            <person name="Zhao Y."/>
            <person name="Jiang S."/>
        </authorList>
    </citation>
    <scope>NUCLEOTIDE SEQUENCE [LARGE SCALE GENOMIC DNA]</scope>
</reference>
<evidence type="ECO:0000313" key="3">
    <source>
        <dbReference type="Proteomes" id="UP000327157"/>
    </source>
</evidence>
<dbReference type="InterPro" id="IPR015943">
    <property type="entry name" value="WD40/YVTN_repeat-like_dom_sf"/>
</dbReference>
<proteinExistence type="predicted"/>
<keyword evidence="1" id="KW-0853">WD repeat</keyword>
<organism evidence="2 3">
    <name type="scientific">Pyrus ussuriensis x Pyrus communis</name>
    <dbReference type="NCBI Taxonomy" id="2448454"/>
    <lineage>
        <taxon>Eukaryota</taxon>
        <taxon>Viridiplantae</taxon>
        <taxon>Streptophyta</taxon>
        <taxon>Embryophyta</taxon>
        <taxon>Tracheophyta</taxon>
        <taxon>Spermatophyta</taxon>
        <taxon>Magnoliopsida</taxon>
        <taxon>eudicotyledons</taxon>
        <taxon>Gunneridae</taxon>
        <taxon>Pentapetalae</taxon>
        <taxon>rosids</taxon>
        <taxon>fabids</taxon>
        <taxon>Rosales</taxon>
        <taxon>Rosaceae</taxon>
        <taxon>Amygdaloideae</taxon>
        <taxon>Maleae</taxon>
        <taxon>Pyrus</taxon>
    </lineage>
</organism>
<dbReference type="PANTHER" id="PTHR22844">
    <property type="entry name" value="F-BOX AND WD40 DOMAIN PROTEIN"/>
    <property type="match status" value="1"/>
</dbReference>
<protein>
    <submittedName>
        <fullName evidence="2">Lissencephaly-1-like protein</fullName>
    </submittedName>
</protein>
<dbReference type="PANTHER" id="PTHR22844:SF213">
    <property type="entry name" value="OS01G0232200 PROTEIN"/>
    <property type="match status" value="1"/>
</dbReference>
<dbReference type="SMART" id="SM00320">
    <property type="entry name" value="WD40"/>
    <property type="match status" value="6"/>
</dbReference>
<dbReference type="InterPro" id="IPR001680">
    <property type="entry name" value="WD40_rpt"/>
</dbReference>
<accession>A0A5N5HVX2</accession>